<dbReference type="Proteomes" id="UP000611762">
    <property type="component" value="Unassembled WGS sequence"/>
</dbReference>
<evidence type="ECO:0000259" key="7">
    <source>
        <dbReference type="PROSITE" id="PS50943"/>
    </source>
</evidence>
<reference evidence="8" key="1">
    <citation type="submission" date="2020-08" db="EMBL/GenBank/DDBJ databases">
        <title>Genome public.</title>
        <authorList>
            <person name="Liu C."/>
            <person name="Sun Q."/>
        </authorList>
    </citation>
    <scope>NUCLEOTIDE SEQUENCE</scope>
    <source>
        <strain evidence="8">H8</strain>
    </source>
</reference>
<dbReference type="SUPFAM" id="SSF88946">
    <property type="entry name" value="Sigma2 domain of RNA polymerase sigma factors"/>
    <property type="match status" value="1"/>
</dbReference>
<protein>
    <submittedName>
        <fullName evidence="8">SigB/SigF/SigG family RNA polymerase sigma factor</fullName>
    </submittedName>
</protein>
<dbReference type="GO" id="GO:0006352">
    <property type="term" value="P:DNA-templated transcription initiation"/>
    <property type="evidence" value="ECO:0007669"/>
    <property type="project" value="InterPro"/>
</dbReference>
<dbReference type="RefSeq" id="WP_249313796.1">
    <property type="nucleotide sequence ID" value="NZ_JACRSU010000006.1"/>
</dbReference>
<comment type="caution">
    <text evidence="8">The sequence shown here is derived from an EMBL/GenBank/DDBJ whole genome shotgun (WGS) entry which is preliminary data.</text>
</comment>
<comment type="similarity">
    <text evidence="1">Belongs to the sigma-70 factor family.</text>
</comment>
<dbReference type="NCBIfam" id="TIGR02980">
    <property type="entry name" value="SigBFG"/>
    <property type="match status" value="1"/>
</dbReference>
<dbReference type="PRINTS" id="PR00046">
    <property type="entry name" value="SIGMA70FCT"/>
</dbReference>
<evidence type="ECO:0000256" key="2">
    <source>
        <dbReference type="ARBA" id="ARBA00022969"/>
    </source>
</evidence>
<accession>A0A926I0D1</accession>
<evidence type="ECO:0000313" key="9">
    <source>
        <dbReference type="Proteomes" id="UP000611762"/>
    </source>
</evidence>
<evidence type="ECO:0000256" key="3">
    <source>
        <dbReference type="ARBA" id="ARBA00023015"/>
    </source>
</evidence>
<dbReference type="GO" id="GO:0003677">
    <property type="term" value="F:DNA binding"/>
    <property type="evidence" value="ECO:0007669"/>
    <property type="project" value="UniProtKB-KW"/>
</dbReference>
<dbReference type="InterPro" id="IPR013324">
    <property type="entry name" value="RNA_pol_sigma_r3/r4-like"/>
</dbReference>
<dbReference type="SUPFAM" id="SSF88659">
    <property type="entry name" value="Sigma3 and sigma4 domains of RNA polymerase sigma factors"/>
    <property type="match status" value="2"/>
</dbReference>
<keyword evidence="5" id="KW-0238">DNA-binding</keyword>
<dbReference type="Pfam" id="PF04539">
    <property type="entry name" value="Sigma70_r3"/>
    <property type="match status" value="1"/>
</dbReference>
<evidence type="ECO:0000256" key="1">
    <source>
        <dbReference type="ARBA" id="ARBA00007788"/>
    </source>
</evidence>
<evidence type="ECO:0000313" key="8">
    <source>
        <dbReference type="EMBL" id="MBC8541806.1"/>
    </source>
</evidence>
<dbReference type="InterPro" id="IPR000943">
    <property type="entry name" value="RNA_pol_sigma70"/>
</dbReference>
<keyword evidence="3" id="KW-0805">Transcription regulation</keyword>
<dbReference type="PROSITE" id="PS50943">
    <property type="entry name" value="HTH_CROC1"/>
    <property type="match status" value="1"/>
</dbReference>
<dbReference type="InterPro" id="IPR014322">
    <property type="entry name" value="RNA_pol_sigma-B/F/G"/>
</dbReference>
<evidence type="ECO:0000256" key="6">
    <source>
        <dbReference type="ARBA" id="ARBA00023163"/>
    </source>
</evidence>
<dbReference type="PANTHER" id="PTHR30385:SF4">
    <property type="entry name" value="RNA POLYMERASE SIGMA-E FACTOR"/>
    <property type="match status" value="1"/>
</dbReference>
<dbReference type="InterPro" id="IPR007630">
    <property type="entry name" value="RNA_pol_sigma70_r4"/>
</dbReference>
<dbReference type="InterPro" id="IPR007627">
    <property type="entry name" value="RNA_pol_sigma70_r2"/>
</dbReference>
<dbReference type="NCBIfam" id="TIGR02937">
    <property type="entry name" value="sigma70-ECF"/>
    <property type="match status" value="1"/>
</dbReference>
<name>A0A926I0D1_9FIRM</name>
<dbReference type="Pfam" id="PF04545">
    <property type="entry name" value="Sigma70_r4"/>
    <property type="match status" value="1"/>
</dbReference>
<dbReference type="Gene3D" id="1.20.140.160">
    <property type="match status" value="1"/>
</dbReference>
<dbReference type="PIRSF" id="PIRSF000770">
    <property type="entry name" value="RNA_pol_sigma-SigE/K"/>
    <property type="match status" value="1"/>
</dbReference>
<evidence type="ECO:0000256" key="4">
    <source>
        <dbReference type="ARBA" id="ARBA00023082"/>
    </source>
</evidence>
<dbReference type="InterPro" id="IPR014284">
    <property type="entry name" value="RNA_pol_sigma-70_dom"/>
</dbReference>
<organism evidence="8 9">
    <name type="scientific">Congzhengia minquanensis</name>
    <dbReference type="NCBI Taxonomy" id="2763657"/>
    <lineage>
        <taxon>Bacteria</taxon>
        <taxon>Bacillati</taxon>
        <taxon>Bacillota</taxon>
        <taxon>Clostridia</taxon>
        <taxon>Eubacteriales</taxon>
        <taxon>Oscillospiraceae</taxon>
        <taxon>Congzhengia</taxon>
    </lineage>
</organism>
<keyword evidence="9" id="KW-1185">Reference proteome</keyword>
<dbReference type="AlphaFoldDB" id="A0A926I0D1"/>
<proteinExistence type="inferred from homology"/>
<feature type="domain" description="HTH cro/C1-type" evidence="7">
    <location>
        <begin position="208"/>
        <end position="228"/>
    </location>
</feature>
<dbReference type="InterPro" id="IPR007624">
    <property type="entry name" value="RNA_pol_sigma70_r3"/>
</dbReference>
<dbReference type="Pfam" id="PF04542">
    <property type="entry name" value="Sigma70_r2"/>
    <property type="match status" value="1"/>
</dbReference>
<dbReference type="CDD" id="cd06171">
    <property type="entry name" value="Sigma70_r4"/>
    <property type="match status" value="1"/>
</dbReference>
<dbReference type="InterPro" id="IPR013325">
    <property type="entry name" value="RNA_pol_sigma_r2"/>
</dbReference>
<evidence type="ECO:0000256" key="5">
    <source>
        <dbReference type="ARBA" id="ARBA00023125"/>
    </source>
</evidence>
<dbReference type="PANTHER" id="PTHR30385">
    <property type="entry name" value="SIGMA FACTOR F FLAGELLAR"/>
    <property type="match status" value="1"/>
</dbReference>
<gene>
    <name evidence="8" type="ORF">H8698_12530</name>
</gene>
<keyword evidence="2" id="KW-0749">Sporulation</keyword>
<dbReference type="Gene3D" id="1.20.120.1810">
    <property type="match status" value="1"/>
</dbReference>
<dbReference type="EMBL" id="JACRSU010000006">
    <property type="protein sequence ID" value="MBC8541806.1"/>
    <property type="molecule type" value="Genomic_DNA"/>
</dbReference>
<keyword evidence="4" id="KW-0731">Sigma factor</keyword>
<sequence length="242" mass="27241">MEQYGSKQTYELIEKAQSGDEKAKNKLAEDNMGLVYSVARRFYGRGYDDEDLNQVGAIGLLKAIEKFDISFNLRFSTYAVPLIMGEIKRFLRDDGPVKVSRTIKHTAAEAARVIEEVQQKEGRVPGVLEIAQALGVPPEEVVQAREASVPPESFFAVRADGNKTLADFLPSKENESDLLDRLDLKSAVADLPQREQTIIIMRYFLEKTQSDVAKKLGISQVQVSRLEKKILNGFRNRLKCEM</sequence>
<dbReference type="GO" id="GO:0030435">
    <property type="term" value="P:sporulation resulting in formation of a cellular spore"/>
    <property type="evidence" value="ECO:0007669"/>
    <property type="project" value="UniProtKB-KW"/>
</dbReference>
<dbReference type="InterPro" id="IPR001387">
    <property type="entry name" value="Cro/C1-type_HTH"/>
</dbReference>
<keyword evidence="6" id="KW-0804">Transcription</keyword>
<dbReference type="GO" id="GO:0016987">
    <property type="term" value="F:sigma factor activity"/>
    <property type="evidence" value="ECO:0007669"/>
    <property type="project" value="UniProtKB-KW"/>
</dbReference>